<protein>
    <submittedName>
        <fullName evidence="1">Uncharacterized protein</fullName>
    </submittedName>
</protein>
<dbReference type="EMBL" id="MN740567">
    <property type="protein sequence ID" value="QHU34116.1"/>
    <property type="molecule type" value="Genomic_DNA"/>
</dbReference>
<name>A0A6C0LTC6_9ZZZZ</name>
<sequence length="266" mass="31552">MSRVLIYHHKNDKERYNHYINEIRKIGGKKLCFSKISNDFLNETLDACDYLFVHIFRSEIRGFACVDYNTQPKHIYIDLICNTKFHAMKSRSTKHLVRLGGKDIINAIHGLGERLKARYVKLNAIQDVISYYHHFGYTFENPDLRYNSKNKLVEELQKAQGEKNQSEIDKIIRKIVVRYYPKFYNEVNQTKYKKEDSDTKREAMSYGIPMIYKYKKEASKSICKGRSIKNPNKCDKYRIGCSVARGTKRSYCRRSKNKTRKRNTRN</sequence>
<evidence type="ECO:0000313" key="1">
    <source>
        <dbReference type="EMBL" id="QHU34116.1"/>
    </source>
</evidence>
<dbReference type="AlphaFoldDB" id="A0A6C0LTC6"/>
<organism evidence="1">
    <name type="scientific">viral metagenome</name>
    <dbReference type="NCBI Taxonomy" id="1070528"/>
    <lineage>
        <taxon>unclassified sequences</taxon>
        <taxon>metagenomes</taxon>
        <taxon>organismal metagenomes</taxon>
    </lineage>
</organism>
<accession>A0A6C0LTC6</accession>
<proteinExistence type="predicted"/>
<reference evidence="1" key="1">
    <citation type="journal article" date="2020" name="Nature">
        <title>Giant virus diversity and host interactions through global metagenomics.</title>
        <authorList>
            <person name="Schulz F."/>
            <person name="Roux S."/>
            <person name="Paez-Espino D."/>
            <person name="Jungbluth S."/>
            <person name="Walsh D.A."/>
            <person name="Denef V.J."/>
            <person name="McMahon K.D."/>
            <person name="Konstantinidis K.T."/>
            <person name="Eloe-Fadrosh E.A."/>
            <person name="Kyrpides N.C."/>
            <person name="Woyke T."/>
        </authorList>
    </citation>
    <scope>NUCLEOTIDE SEQUENCE</scope>
    <source>
        <strain evidence="1">GVMAG-S-1016713-123</strain>
    </source>
</reference>